<name>A0A195BZC2_9HYME</name>
<dbReference type="Proteomes" id="UP000078540">
    <property type="component" value="Unassembled WGS sequence"/>
</dbReference>
<keyword evidence="2" id="KW-1185">Reference proteome</keyword>
<proteinExistence type="predicted"/>
<dbReference type="EMBL" id="KQ976394">
    <property type="protein sequence ID" value="KYM93276.1"/>
    <property type="molecule type" value="Genomic_DNA"/>
</dbReference>
<accession>A0A195BZC2</accession>
<evidence type="ECO:0000313" key="1">
    <source>
        <dbReference type="EMBL" id="KYM93276.1"/>
    </source>
</evidence>
<dbReference type="AlphaFoldDB" id="A0A195BZC2"/>
<gene>
    <name evidence="1" type="ORF">ALC53_00212</name>
</gene>
<organism evidence="1 2">
    <name type="scientific">Atta colombica</name>
    <dbReference type="NCBI Taxonomy" id="520822"/>
    <lineage>
        <taxon>Eukaryota</taxon>
        <taxon>Metazoa</taxon>
        <taxon>Ecdysozoa</taxon>
        <taxon>Arthropoda</taxon>
        <taxon>Hexapoda</taxon>
        <taxon>Insecta</taxon>
        <taxon>Pterygota</taxon>
        <taxon>Neoptera</taxon>
        <taxon>Endopterygota</taxon>
        <taxon>Hymenoptera</taxon>
        <taxon>Apocrita</taxon>
        <taxon>Aculeata</taxon>
        <taxon>Formicoidea</taxon>
        <taxon>Formicidae</taxon>
        <taxon>Myrmicinae</taxon>
        <taxon>Atta</taxon>
    </lineage>
</organism>
<reference evidence="1 2" key="1">
    <citation type="submission" date="2015-09" db="EMBL/GenBank/DDBJ databases">
        <title>Atta colombica WGS genome.</title>
        <authorList>
            <person name="Nygaard S."/>
            <person name="Hu H."/>
            <person name="Boomsma J."/>
            <person name="Zhang G."/>
        </authorList>
    </citation>
    <scope>NUCLEOTIDE SEQUENCE [LARGE SCALE GENOMIC DNA]</scope>
    <source>
        <strain evidence="1">Treedump-2</strain>
        <tissue evidence="1">Whole body</tissue>
    </source>
</reference>
<protein>
    <submittedName>
        <fullName evidence="1">Uncharacterized protein</fullName>
    </submittedName>
</protein>
<sequence length="130" mass="14919">MTAILKPSAEYNRRVAIIEGLRVGRSATEIIRFFGYPRSFMTLCHNKIYGFRTVQWRFQYASEEESQGNRILMDVVKPWMETVASGRPYVFDNVDVLVQGILASQQLRFKSLGLLRMELKGPQTSLGIPM</sequence>
<evidence type="ECO:0000313" key="2">
    <source>
        <dbReference type="Proteomes" id="UP000078540"/>
    </source>
</evidence>